<evidence type="ECO:0000313" key="2">
    <source>
        <dbReference type="Proteomes" id="UP001064048"/>
    </source>
</evidence>
<sequence length="61" mass="6555">MQTEDHVGCNNGWSSYDAINVPCSKYQSSNQLETIESDLSDGPLKILGLADPLARCIATAI</sequence>
<protein>
    <submittedName>
        <fullName evidence="1">Uncharacterized protein</fullName>
    </submittedName>
</protein>
<dbReference type="Proteomes" id="UP001064048">
    <property type="component" value="Chromosome 2"/>
</dbReference>
<organism evidence="1 2">
    <name type="scientific">Choristoneura fumiferana</name>
    <name type="common">Spruce budworm moth</name>
    <name type="synonym">Archips fumiferana</name>
    <dbReference type="NCBI Taxonomy" id="7141"/>
    <lineage>
        <taxon>Eukaryota</taxon>
        <taxon>Metazoa</taxon>
        <taxon>Ecdysozoa</taxon>
        <taxon>Arthropoda</taxon>
        <taxon>Hexapoda</taxon>
        <taxon>Insecta</taxon>
        <taxon>Pterygota</taxon>
        <taxon>Neoptera</taxon>
        <taxon>Endopterygota</taxon>
        <taxon>Lepidoptera</taxon>
        <taxon>Glossata</taxon>
        <taxon>Ditrysia</taxon>
        <taxon>Tortricoidea</taxon>
        <taxon>Tortricidae</taxon>
        <taxon>Tortricinae</taxon>
        <taxon>Choristoneura</taxon>
    </lineage>
</organism>
<accession>A0ACC0KUM3</accession>
<evidence type="ECO:0000313" key="1">
    <source>
        <dbReference type="EMBL" id="KAI8439995.1"/>
    </source>
</evidence>
<proteinExistence type="predicted"/>
<reference evidence="1 2" key="1">
    <citation type="journal article" date="2022" name="Genome Biol. Evol.">
        <title>The Spruce Budworm Genome: Reconstructing the Evolutionary History of Antifreeze Proteins.</title>
        <authorList>
            <person name="Beliveau C."/>
            <person name="Gagne P."/>
            <person name="Picq S."/>
            <person name="Vernygora O."/>
            <person name="Keeling C.I."/>
            <person name="Pinkney K."/>
            <person name="Doucet D."/>
            <person name="Wen F."/>
            <person name="Johnston J.S."/>
            <person name="Maaroufi H."/>
            <person name="Boyle B."/>
            <person name="Laroche J."/>
            <person name="Dewar K."/>
            <person name="Juretic N."/>
            <person name="Blackburn G."/>
            <person name="Nisole A."/>
            <person name="Brunet B."/>
            <person name="Brandao M."/>
            <person name="Lumley L."/>
            <person name="Duan J."/>
            <person name="Quan G."/>
            <person name="Lucarotti C.J."/>
            <person name="Roe A.D."/>
            <person name="Sperling F.A.H."/>
            <person name="Levesque R.C."/>
            <person name="Cusson M."/>
        </authorList>
    </citation>
    <scope>NUCLEOTIDE SEQUENCE [LARGE SCALE GENOMIC DNA]</scope>
    <source>
        <strain evidence="1">Glfc:IPQL:Cfum</strain>
    </source>
</reference>
<gene>
    <name evidence="1" type="ORF">MSG28_001435</name>
</gene>
<keyword evidence="2" id="KW-1185">Reference proteome</keyword>
<comment type="caution">
    <text evidence="1">The sequence shown here is derived from an EMBL/GenBank/DDBJ whole genome shotgun (WGS) entry which is preliminary data.</text>
</comment>
<name>A0ACC0KUM3_CHOFU</name>
<dbReference type="EMBL" id="CM046102">
    <property type="protein sequence ID" value="KAI8439995.1"/>
    <property type="molecule type" value="Genomic_DNA"/>
</dbReference>